<comment type="similarity">
    <text evidence="2 5">Belongs to the trans-sulfuration enzymes family.</text>
</comment>
<dbReference type="InterPro" id="IPR015424">
    <property type="entry name" value="PyrdxlP-dep_Trfase"/>
</dbReference>
<dbReference type="InterPro" id="IPR006235">
    <property type="entry name" value="OAc-hSer/O-AcSer_sulfhydrylase"/>
</dbReference>
<accession>A0ABP8ZZE1</accession>
<keyword evidence="7" id="KW-1185">Reference proteome</keyword>
<dbReference type="SUPFAM" id="SSF53383">
    <property type="entry name" value="PLP-dependent transferases"/>
    <property type="match status" value="1"/>
</dbReference>
<dbReference type="NCBIfam" id="TIGR01326">
    <property type="entry name" value="OAH_OAS_sulfhy"/>
    <property type="match status" value="1"/>
</dbReference>
<protein>
    <submittedName>
        <fullName evidence="6">PLP-dependent transferase</fullName>
    </submittedName>
</protein>
<keyword evidence="3 6" id="KW-0808">Transferase</keyword>
<dbReference type="Pfam" id="PF01053">
    <property type="entry name" value="Cys_Met_Meta_PP"/>
    <property type="match status" value="1"/>
</dbReference>
<evidence type="ECO:0000256" key="4">
    <source>
        <dbReference type="ARBA" id="ARBA00022898"/>
    </source>
</evidence>
<dbReference type="CDD" id="cd00614">
    <property type="entry name" value="CGS_like"/>
    <property type="match status" value="1"/>
</dbReference>
<organism evidence="6 7">
    <name type="scientific">Microbacterium gilvum</name>
    <dbReference type="NCBI Taxonomy" id="1336204"/>
    <lineage>
        <taxon>Bacteria</taxon>
        <taxon>Bacillati</taxon>
        <taxon>Actinomycetota</taxon>
        <taxon>Actinomycetes</taxon>
        <taxon>Micrococcales</taxon>
        <taxon>Microbacteriaceae</taxon>
        <taxon>Microbacterium</taxon>
    </lineage>
</organism>
<dbReference type="InterPro" id="IPR015421">
    <property type="entry name" value="PyrdxlP-dep_Trfase_major"/>
</dbReference>
<dbReference type="GO" id="GO:0016740">
    <property type="term" value="F:transferase activity"/>
    <property type="evidence" value="ECO:0007669"/>
    <property type="project" value="UniProtKB-KW"/>
</dbReference>
<dbReference type="InterPro" id="IPR000277">
    <property type="entry name" value="Cys/Met-Metab_PyrdxlP-dep_enz"/>
</dbReference>
<evidence type="ECO:0000256" key="3">
    <source>
        <dbReference type="ARBA" id="ARBA00022679"/>
    </source>
</evidence>
<evidence type="ECO:0000256" key="5">
    <source>
        <dbReference type="RuleBase" id="RU362118"/>
    </source>
</evidence>
<evidence type="ECO:0000256" key="1">
    <source>
        <dbReference type="ARBA" id="ARBA00001933"/>
    </source>
</evidence>
<sequence>MTQADAPTGFATTQLHAGYTPGTPEFTVATPVYQSSAYAFSSLTEAREKFALRQKGYIYSRNNNPTQAVLEQRVALLEGGVAAAAVSSGQAAVALATLALLGRGGHVVAASQLYGGTVDLFDDTFRDFGLDVTFVDQDDFDAWRAAVRPTTRAFFAESVANPIAQVLDVASVAEIAHEAGVPLVIDNTVATPYLLRPREHGADIVVHSATKFLGGHGSSLGGVVVDLGTFDFAAAPEKWPNLFVPHWRYGDVSLWEAFGAERAFITLVKSKLVGDLGPALSPFNAFQLIQGLETLDLRVARHVENAKTVAAFLDAHPKVGVVFHPSIPTNPWKGVAREYLPKGAPSVFAFELSPSDEDAFTRVERVIDGLKTIRLVANIGDARTIVAHPASMTHNHMTPDQLAAAGISERTIRISVGLEDVADILADLDQALALA</sequence>
<dbReference type="Gene3D" id="3.90.1150.10">
    <property type="entry name" value="Aspartate Aminotransferase, domain 1"/>
    <property type="match status" value="1"/>
</dbReference>
<dbReference type="EMBL" id="BAABKO010000001">
    <property type="protein sequence ID" value="GAA4768778.1"/>
    <property type="molecule type" value="Genomic_DNA"/>
</dbReference>
<dbReference type="InterPro" id="IPR054542">
    <property type="entry name" value="Cys_met_metab_PP"/>
</dbReference>
<dbReference type="PANTHER" id="PTHR43797:SF2">
    <property type="entry name" value="HOMOCYSTEINE_CYSTEINE SYNTHASE"/>
    <property type="match status" value="1"/>
</dbReference>
<dbReference type="Gene3D" id="3.40.640.10">
    <property type="entry name" value="Type I PLP-dependent aspartate aminotransferase-like (Major domain)"/>
    <property type="match status" value="1"/>
</dbReference>
<dbReference type="Proteomes" id="UP001501645">
    <property type="component" value="Unassembled WGS sequence"/>
</dbReference>
<dbReference type="PANTHER" id="PTHR43797">
    <property type="entry name" value="HOMOCYSTEINE/CYSTEINE SYNTHASE"/>
    <property type="match status" value="1"/>
</dbReference>
<comment type="caution">
    <text evidence="6">The sequence shown here is derived from an EMBL/GenBank/DDBJ whole genome shotgun (WGS) entry which is preliminary data.</text>
</comment>
<dbReference type="PROSITE" id="PS00868">
    <property type="entry name" value="CYS_MET_METAB_PP"/>
    <property type="match status" value="1"/>
</dbReference>
<comment type="cofactor">
    <cofactor evidence="1 5">
        <name>pyridoxal 5'-phosphate</name>
        <dbReference type="ChEBI" id="CHEBI:597326"/>
    </cofactor>
</comment>
<dbReference type="InterPro" id="IPR015422">
    <property type="entry name" value="PyrdxlP-dep_Trfase_small"/>
</dbReference>
<proteinExistence type="inferred from homology"/>
<gene>
    <name evidence="6" type="ORF">GCM10023351_10520</name>
</gene>
<name>A0ABP8ZZE1_9MICO</name>
<reference evidence="7" key="1">
    <citation type="journal article" date="2019" name="Int. J. Syst. Evol. Microbiol.">
        <title>The Global Catalogue of Microorganisms (GCM) 10K type strain sequencing project: providing services to taxonomists for standard genome sequencing and annotation.</title>
        <authorList>
            <consortium name="The Broad Institute Genomics Platform"/>
            <consortium name="The Broad Institute Genome Sequencing Center for Infectious Disease"/>
            <person name="Wu L."/>
            <person name="Ma J."/>
        </authorList>
    </citation>
    <scope>NUCLEOTIDE SEQUENCE [LARGE SCALE GENOMIC DNA]</scope>
    <source>
        <strain evidence="7">JCM 18537</strain>
    </source>
</reference>
<evidence type="ECO:0000313" key="7">
    <source>
        <dbReference type="Proteomes" id="UP001501645"/>
    </source>
</evidence>
<keyword evidence="4 5" id="KW-0663">Pyridoxal phosphate</keyword>
<dbReference type="PIRSF" id="PIRSF001434">
    <property type="entry name" value="CGS"/>
    <property type="match status" value="1"/>
</dbReference>
<dbReference type="RefSeq" id="WP_345436676.1">
    <property type="nucleotide sequence ID" value="NZ_BAABKO010000001.1"/>
</dbReference>
<evidence type="ECO:0000313" key="6">
    <source>
        <dbReference type="EMBL" id="GAA4768778.1"/>
    </source>
</evidence>
<evidence type="ECO:0000256" key="2">
    <source>
        <dbReference type="ARBA" id="ARBA00009077"/>
    </source>
</evidence>